<dbReference type="Pfam" id="PF01798">
    <property type="entry name" value="Nop"/>
    <property type="match status" value="1"/>
</dbReference>
<evidence type="ECO:0000256" key="1">
    <source>
        <dbReference type="ARBA" id="ARBA00009211"/>
    </source>
</evidence>
<name>A0A8T3YL01_9ARCH</name>
<dbReference type="InterPro" id="IPR045056">
    <property type="entry name" value="Nop56/Nop58"/>
</dbReference>
<gene>
    <name evidence="4" type="ORF">HY544_02585</name>
</gene>
<reference evidence="4" key="1">
    <citation type="submission" date="2020-07" db="EMBL/GenBank/DDBJ databases">
        <title>Huge and variable diversity of episymbiotic CPR bacteria and DPANN archaea in groundwater ecosystems.</title>
        <authorList>
            <person name="He C.Y."/>
            <person name="Keren R."/>
            <person name="Whittaker M."/>
            <person name="Farag I.F."/>
            <person name="Doudna J."/>
            <person name="Cate J.H.D."/>
            <person name="Banfield J.F."/>
        </authorList>
    </citation>
    <scope>NUCLEOTIDE SEQUENCE</scope>
    <source>
        <strain evidence="4">NC_groundwater_1296_Ag_S-0.2um_52_80</strain>
    </source>
</reference>
<feature type="region of interest" description="Disordered" evidence="2">
    <location>
        <begin position="269"/>
        <end position="453"/>
    </location>
</feature>
<dbReference type="Gene3D" id="1.10.287.4070">
    <property type="match status" value="1"/>
</dbReference>
<feature type="domain" description="Nop" evidence="3">
    <location>
        <begin position="152"/>
        <end position="273"/>
    </location>
</feature>
<protein>
    <submittedName>
        <fullName evidence="4">NOP58 family protein</fullName>
    </submittedName>
</protein>
<comment type="caution">
    <text evidence="4">The sequence shown here is derived from an EMBL/GenBank/DDBJ whole genome shotgun (WGS) entry which is preliminary data.</text>
</comment>
<evidence type="ECO:0000259" key="3">
    <source>
        <dbReference type="PROSITE" id="PS51358"/>
    </source>
</evidence>
<dbReference type="PANTHER" id="PTHR10894">
    <property type="entry name" value="NUCLEOLAR PROTEIN 5 NUCLEOLAR PROTEIN NOP5 NOP58"/>
    <property type="match status" value="1"/>
</dbReference>
<feature type="compositionally biased region" description="Basic and acidic residues" evidence="2">
    <location>
        <begin position="374"/>
        <end position="395"/>
    </location>
</feature>
<dbReference type="EMBL" id="JACQPB010000033">
    <property type="protein sequence ID" value="MBI4210370.1"/>
    <property type="molecule type" value="Genomic_DNA"/>
</dbReference>
<dbReference type="InterPro" id="IPR036070">
    <property type="entry name" value="Nop_dom_sf"/>
</dbReference>
<organism evidence="4 5">
    <name type="scientific">Candidatus Iainarchaeum sp</name>
    <dbReference type="NCBI Taxonomy" id="3101447"/>
    <lineage>
        <taxon>Archaea</taxon>
        <taxon>Candidatus Iainarchaeota</taxon>
        <taxon>Candidatus Iainarchaeia</taxon>
        <taxon>Candidatus Iainarchaeales</taxon>
        <taxon>Candidatus Iainarchaeaceae</taxon>
        <taxon>Candidatus Iainarchaeum</taxon>
    </lineage>
</organism>
<evidence type="ECO:0000313" key="4">
    <source>
        <dbReference type="EMBL" id="MBI4210370.1"/>
    </source>
</evidence>
<feature type="compositionally biased region" description="Low complexity" evidence="2">
    <location>
        <begin position="277"/>
        <end position="289"/>
    </location>
</feature>
<dbReference type="InterPro" id="IPR012976">
    <property type="entry name" value="NOSIC"/>
</dbReference>
<dbReference type="InterPro" id="IPR042239">
    <property type="entry name" value="Nop_C"/>
</dbReference>
<evidence type="ECO:0000313" key="5">
    <source>
        <dbReference type="Proteomes" id="UP000732298"/>
    </source>
</evidence>
<feature type="compositionally biased region" description="Basic and acidic residues" evidence="2">
    <location>
        <begin position="443"/>
        <end position="453"/>
    </location>
</feature>
<dbReference type="GO" id="GO:0031428">
    <property type="term" value="C:box C/D methylation guide snoRNP complex"/>
    <property type="evidence" value="ECO:0007669"/>
    <property type="project" value="InterPro"/>
</dbReference>
<dbReference type="SUPFAM" id="SSF89124">
    <property type="entry name" value="Nop domain"/>
    <property type="match status" value="1"/>
</dbReference>
<dbReference type="PANTHER" id="PTHR10894:SF0">
    <property type="entry name" value="NUCLEOLAR PROTEIN 56"/>
    <property type="match status" value="1"/>
</dbReference>
<accession>A0A8T3YL01</accession>
<dbReference type="Gene3D" id="1.10.246.90">
    <property type="entry name" value="Nop domain"/>
    <property type="match status" value="1"/>
</dbReference>
<sequence>METIEELRKKLISSARRNVQEKYSEKDVHIIKAVNILEDLDPIANLLIEQLREWHAVHFPELNDLVHDNDTYAKLVAEIGNRAGFTGGKAVMEIVKDEALAEKIAGAVKGSMGAQASEKDIAEIKALALNCTNLRQEREYLAKYIEQEMNREMPNFTQIAGAIIGAKILAKAGGKKKLAFMPASTIQLIGAEKALFMHFRNNVPGPKYGYLFQHPLVKAARDDHKGRIARSIAAKLAIAARVDYFRGDSKTAEIGHGLEERAQALEKLKAGPRKKAAQATAPVTAAQPPQARPAREEYRRERPERGEWRPRREERTPRAQFHTRRYDERPQRREREDDAHRGFGNRGRSESAGKSHYAGSGYKPHRPAAGSWKGRGERHAGFGPRRDEGRTEGRYKVSAYKPHRPGGGKWNSRGESHGGRGRPGGRNSFGARGGKPGGKKPRRYSEHEIRPFE</sequence>
<dbReference type="AlphaFoldDB" id="A0A8T3YL01"/>
<feature type="compositionally biased region" description="Basic and acidic residues" evidence="2">
    <location>
        <begin position="324"/>
        <end position="353"/>
    </location>
</feature>
<dbReference type="GO" id="GO:0030515">
    <property type="term" value="F:snoRNA binding"/>
    <property type="evidence" value="ECO:0007669"/>
    <property type="project" value="InterPro"/>
</dbReference>
<evidence type="ECO:0000256" key="2">
    <source>
        <dbReference type="SAM" id="MobiDB-lite"/>
    </source>
</evidence>
<dbReference type="Proteomes" id="UP000732298">
    <property type="component" value="Unassembled WGS sequence"/>
</dbReference>
<comment type="similarity">
    <text evidence="1">Belongs to the NOP5/NOP56 family.</text>
</comment>
<dbReference type="PROSITE" id="PS51358">
    <property type="entry name" value="NOP"/>
    <property type="match status" value="1"/>
</dbReference>
<dbReference type="InterPro" id="IPR002687">
    <property type="entry name" value="Nop_dom"/>
</dbReference>
<feature type="compositionally biased region" description="Basic and acidic residues" evidence="2">
    <location>
        <begin position="293"/>
        <end position="317"/>
    </location>
</feature>
<dbReference type="SMART" id="SM00931">
    <property type="entry name" value="NOSIC"/>
    <property type="match status" value="1"/>
</dbReference>
<proteinExistence type="inferred from homology"/>